<organism evidence="1 2">
    <name type="scientific">Klebsiella oxytoca</name>
    <dbReference type="NCBI Taxonomy" id="571"/>
    <lineage>
        <taxon>Bacteria</taxon>
        <taxon>Pseudomonadati</taxon>
        <taxon>Pseudomonadota</taxon>
        <taxon>Gammaproteobacteria</taxon>
        <taxon>Enterobacterales</taxon>
        <taxon>Enterobacteriaceae</taxon>
        <taxon>Klebsiella/Raoultella group</taxon>
        <taxon>Klebsiella</taxon>
    </lineage>
</organism>
<accession>A0AAN5RH49</accession>
<evidence type="ECO:0000313" key="1">
    <source>
        <dbReference type="EMBL" id="HAT1685367.1"/>
    </source>
</evidence>
<name>A0AAN5RH49_KLEOX</name>
<dbReference type="EMBL" id="DACSEO010000187">
    <property type="protein sequence ID" value="HAT1685367.1"/>
    <property type="molecule type" value="Genomic_DNA"/>
</dbReference>
<comment type="caution">
    <text evidence="1">The sequence shown here is derived from an EMBL/GenBank/DDBJ whole genome shotgun (WGS) entry which is preliminary data.</text>
</comment>
<gene>
    <name evidence="1" type="ORF">I8Y21_006225</name>
</gene>
<dbReference type="AlphaFoldDB" id="A0AAN5RH49"/>
<protein>
    <submittedName>
        <fullName evidence="1">Uncharacterized protein</fullName>
    </submittedName>
</protein>
<dbReference type="Proteomes" id="UP000856143">
    <property type="component" value="Unassembled WGS sequence"/>
</dbReference>
<evidence type="ECO:0000313" key="2">
    <source>
        <dbReference type="Proteomes" id="UP000856143"/>
    </source>
</evidence>
<sequence>MSTLKGCVTVTSNSIRLIDKEKLEKTIQDMLKGFNYHTSSIMTVIGKTQNQVITLTIHSRNNYENEFNQDFDCIESNDICLSVNGSDAPPRVSVAMPEGLHHDTGQLVMDTADAMAEKLYKAQEKHGYTNGWRVPAEGEETGDGRNFWTREECLKALFHHLKKGDPIDCINYLAFMQANGWRTELPAYKEVSGA</sequence>
<proteinExistence type="predicted"/>
<reference evidence="1" key="2">
    <citation type="submission" date="2020-11" db="EMBL/GenBank/DDBJ databases">
        <authorList>
            <consortium name="NCBI Pathogen Detection Project"/>
        </authorList>
    </citation>
    <scope>NUCLEOTIDE SEQUENCE</scope>
    <source>
        <strain evidence="1">R404</strain>
    </source>
</reference>
<reference evidence="1" key="1">
    <citation type="journal article" date="2018" name="Genome Biol.">
        <title>SKESA: strategic k-mer extension for scrupulous assemblies.</title>
        <authorList>
            <person name="Souvorov A."/>
            <person name="Agarwala R."/>
            <person name="Lipman D.J."/>
        </authorList>
    </citation>
    <scope>NUCLEOTIDE SEQUENCE</scope>
    <source>
        <strain evidence="1">R404</strain>
    </source>
</reference>